<dbReference type="Gene3D" id="2.40.50.90">
    <property type="match status" value="1"/>
</dbReference>
<feature type="domain" description="C3H1-type" evidence="14">
    <location>
        <begin position="721"/>
        <end position="749"/>
    </location>
</feature>
<evidence type="ECO:0000313" key="18">
    <source>
        <dbReference type="RefSeq" id="XP_015516974.2"/>
    </source>
</evidence>
<dbReference type="GO" id="GO:0003676">
    <property type="term" value="F:nucleic acid binding"/>
    <property type="evidence" value="ECO:0007669"/>
    <property type="project" value="InterPro"/>
</dbReference>
<evidence type="ECO:0000259" key="14">
    <source>
        <dbReference type="PROSITE" id="PS50103"/>
    </source>
</evidence>
<reference evidence="18" key="1">
    <citation type="submission" date="2025-08" db="UniProtKB">
        <authorList>
            <consortium name="RefSeq"/>
        </authorList>
    </citation>
    <scope>IDENTIFICATION</scope>
    <source>
        <tissue evidence="18">Thorax and Abdomen</tissue>
    </source>
</reference>
<evidence type="ECO:0000256" key="2">
    <source>
        <dbReference type="ARBA" id="ARBA00022473"/>
    </source>
</evidence>
<protein>
    <recommendedName>
        <fullName evidence="1">RNA helicase</fullName>
        <ecNumber evidence="1">3.6.4.13</ecNumber>
    </recommendedName>
</protein>
<keyword evidence="8" id="KW-0067">ATP-binding</keyword>
<feature type="domain" description="Helicase ATP-binding" evidence="16">
    <location>
        <begin position="331"/>
        <end position="481"/>
    </location>
</feature>
<dbReference type="GO" id="GO:0007283">
    <property type="term" value="P:spermatogenesis"/>
    <property type="evidence" value="ECO:0007669"/>
    <property type="project" value="UniProtKB-KW"/>
</dbReference>
<evidence type="ECO:0000256" key="7">
    <source>
        <dbReference type="ARBA" id="ARBA00022806"/>
    </source>
</evidence>
<dbReference type="PANTHER" id="PTHR22655">
    <property type="entry name" value="ATP-DEPENDENT RNA HELICASE TDRD12-RELATED"/>
    <property type="match status" value="1"/>
</dbReference>
<evidence type="ECO:0000256" key="9">
    <source>
        <dbReference type="ARBA" id="ARBA00022871"/>
    </source>
</evidence>
<evidence type="ECO:0000256" key="1">
    <source>
        <dbReference type="ARBA" id="ARBA00012552"/>
    </source>
</evidence>
<evidence type="ECO:0000256" key="6">
    <source>
        <dbReference type="ARBA" id="ARBA00022801"/>
    </source>
</evidence>
<dbReference type="OrthoDB" id="249932at2759"/>
<organism evidence="18">
    <name type="scientific">Neodiprion lecontei</name>
    <name type="common">Redheaded pine sawfly</name>
    <dbReference type="NCBI Taxonomy" id="441921"/>
    <lineage>
        <taxon>Eukaryota</taxon>
        <taxon>Metazoa</taxon>
        <taxon>Ecdysozoa</taxon>
        <taxon>Arthropoda</taxon>
        <taxon>Hexapoda</taxon>
        <taxon>Insecta</taxon>
        <taxon>Pterygota</taxon>
        <taxon>Neoptera</taxon>
        <taxon>Endopterygota</taxon>
        <taxon>Hymenoptera</taxon>
        <taxon>Tenthredinoidea</taxon>
        <taxon>Diprionidae</taxon>
        <taxon>Diprioninae</taxon>
        <taxon>Neodiprion</taxon>
    </lineage>
</organism>
<evidence type="ECO:0000256" key="4">
    <source>
        <dbReference type="ARBA" id="ARBA00022741"/>
    </source>
</evidence>
<dbReference type="PROSITE" id="PS50304">
    <property type="entry name" value="TUDOR"/>
    <property type="match status" value="1"/>
</dbReference>
<evidence type="ECO:0000256" key="8">
    <source>
        <dbReference type="ARBA" id="ARBA00022840"/>
    </source>
</evidence>
<dbReference type="InterPro" id="IPR014001">
    <property type="entry name" value="Helicase_ATP-bd"/>
</dbReference>
<dbReference type="SMART" id="SM00487">
    <property type="entry name" value="DEXDc"/>
    <property type="match status" value="1"/>
</dbReference>
<dbReference type="InterPro" id="IPR000571">
    <property type="entry name" value="Znf_CCCH"/>
</dbReference>
<keyword evidence="5" id="KW-0221">Differentiation</keyword>
<dbReference type="GO" id="GO:0008270">
    <property type="term" value="F:zinc ion binding"/>
    <property type="evidence" value="ECO:0007669"/>
    <property type="project" value="UniProtKB-KW"/>
</dbReference>
<evidence type="ECO:0000256" key="12">
    <source>
        <dbReference type="ARBA" id="ARBA00047984"/>
    </source>
</evidence>
<keyword evidence="13" id="KW-0863">Zinc-finger</keyword>
<keyword evidence="7 18" id="KW-0347">Helicase</keyword>
<dbReference type="GO" id="GO:0016787">
    <property type="term" value="F:hydrolase activity"/>
    <property type="evidence" value="ECO:0007669"/>
    <property type="project" value="UniProtKB-KW"/>
</dbReference>
<dbReference type="Pfam" id="PF00270">
    <property type="entry name" value="DEAD"/>
    <property type="match status" value="1"/>
</dbReference>
<dbReference type="Pfam" id="PF00567">
    <property type="entry name" value="TUDOR"/>
    <property type="match status" value="1"/>
</dbReference>
<dbReference type="GeneID" id="107222218"/>
<evidence type="ECO:0000259" key="16">
    <source>
        <dbReference type="PROSITE" id="PS51192"/>
    </source>
</evidence>
<dbReference type="FunCoup" id="A0A6J0BR02">
    <property type="interactions" value="1"/>
</dbReference>
<evidence type="ECO:0000313" key="17">
    <source>
        <dbReference type="Proteomes" id="UP000829291"/>
    </source>
</evidence>
<dbReference type="SUPFAM" id="SSF63748">
    <property type="entry name" value="Tudor/PWWP/MBT"/>
    <property type="match status" value="1"/>
</dbReference>
<keyword evidence="4" id="KW-0547">Nucleotide-binding</keyword>
<evidence type="ECO:0000256" key="5">
    <source>
        <dbReference type="ARBA" id="ARBA00022782"/>
    </source>
</evidence>
<feature type="domain" description="Tudor" evidence="15">
    <location>
        <begin position="823"/>
        <end position="886"/>
    </location>
</feature>
<dbReference type="InterPro" id="IPR011545">
    <property type="entry name" value="DEAD/DEAH_box_helicase_dom"/>
</dbReference>
<dbReference type="GO" id="GO:0031047">
    <property type="term" value="P:regulatory ncRNA-mediated gene silencing"/>
    <property type="evidence" value="ECO:0007669"/>
    <property type="project" value="UniProtKB-KW"/>
</dbReference>
<keyword evidence="2" id="KW-0217">Developmental protein</keyword>
<sequence length="996" mass="112966">MEDSIYIPNTAESVKVTNVIDPFHIRIRRTENYATEIVRLEGELHRIAKTNLQKYGDHLHPQIGDMVIIDNRSSFNAELPGWCCRGIVGLFNTINTKYRVFLPDHGIALEFWMEDLKILPPFSISDDFLTSSIGIHDILPITTGDESACISEFWSNSAIRFTKEILSASTQTYFDYLSFDKSGNKFGELYLIVDNEIIVLSEALIYNQFATAINSSLIEIIENTDISSRVSVENSPIKTTKETTLELSRKNLDTTDYNKGRNKNNAVYAHAFNGSPKANSCVNSSHEILVCSKLLCEQLNSVAEAGFPEKIHKTLRSMTLVRPMRLQGYVWPAICKGLNVVAVNSPRSGKTLSYLIPITSLVAANEIYPKFSSGVNGPLVIILCVSSTDVFHVHEKCKQILKEYPKIRILTAFNGMPEKNLMMKLYNGCEILISTPPCLKRLIKNNRKLLNLNRLFHMIFDGADVILDKYRKSLGEIFRVIKEVQHGHCKLPGSMPLQLITIAQHWTPLMRNFVDAFIKDPYVCIGSYMEAVVYASFKTKLYINPKQEKAAKVVDLLGSQWSMLKTVIVCTTPHEARELSEFLKSASIDTLIAHDEMIFTDIRGIRESWMVKVSGMYSVLVCTDQVLSDLNIRDAELLIHYSLASNTKTQFFYRFSTLANNFSPQTRGKDRPKPRFIMIADESNDTQLYGIITIMRRLKTKIKPEMEAYFEKIFISTEMAKTDRQLCENLKAFGCCPYRDACTSRHCIIPEIDQPSTQIKTGDYVKFVITSIHSANHYSARVVEYTRANTNEKVTFSFEELAKLSVELQNHYADPTRRRSARTVSVGHICAVEEAPGNYKRVKVLSLVDKESSNIQDVEVRCIDDGDISFVKISQLLEVPDELAEWPSHFVDIYLTGIIPFDEEPTWSPCADRMAYTWLHETVTHSTSSVFGKVLLHLSHILWIDPLEVRDKLANGYPDLIDASLKNTLISNKCAMKNEEHIKNLLALCRTSEVSN</sequence>
<dbReference type="GO" id="GO:0003724">
    <property type="term" value="F:RNA helicase activity"/>
    <property type="evidence" value="ECO:0007669"/>
    <property type="project" value="UniProtKB-EC"/>
</dbReference>
<dbReference type="AlphaFoldDB" id="A0A6J0BR02"/>
<accession>A0A6J0BR02</accession>
<keyword evidence="10" id="KW-0943">RNA-mediated gene silencing</keyword>
<dbReference type="Gene3D" id="2.30.30.140">
    <property type="match status" value="1"/>
</dbReference>
<keyword evidence="13" id="KW-0862">Zinc</keyword>
<dbReference type="RefSeq" id="XP_015516974.2">
    <property type="nucleotide sequence ID" value="XM_015661488.2"/>
</dbReference>
<keyword evidence="6" id="KW-0378">Hydrolase</keyword>
<evidence type="ECO:0000259" key="15">
    <source>
        <dbReference type="PROSITE" id="PS50304"/>
    </source>
</evidence>
<keyword evidence="3" id="KW-0677">Repeat</keyword>
<name>A0A6J0BR02_NEOLC</name>
<keyword evidence="9" id="KW-0744">Spermatogenesis</keyword>
<dbReference type="GO" id="GO:0005524">
    <property type="term" value="F:ATP binding"/>
    <property type="evidence" value="ECO:0007669"/>
    <property type="project" value="UniProtKB-KW"/>
</dbReference>
<keyword evidence="13" id="KW-0479">Metal-binding</keyword>
<comment type="catalytic activity">
    <reaction evidence="12">
        <text>ATP + H2O = ADP + phosphate + H(+)</text>
        <dbReference type="Rhea" id="RHEA:13065"/>
        <dbReference type="ChEBI" id="CHEBI:15377"/>
        <dbReference type="ChEBI" id="CHEBI:15378"/>
        <dbReference type="ChEBI" id="CHEBI:30616"/>
        <dbReference type="ChEBI" id="CHEBI:43474"/>
        <dbReference type="ChEBI" id="CHEBI:456216"/>
        <dbReference type="EC" id="3.6.4.13"/>
    </reaction>
</comment>
<dbReference type="PANTHER" id="PTHR22655:SF2">
    <property type="entry name" value="ATP-DEPENDENT RNA HELICASE TDRD12-RELATED"/>
    <property type="match status" value="1"/>
</dbReference>
<dbReference type="Gene3D" id="3.40.50.300">
    <property type="entry name" value="P-loop containing nucleotide triphosphate hydrolases"/>
    <property type="match status" value="2"/>
</dbReference>
<dbReference type="InParanoid" id="A0A6J0BR02"/>
<evidence type="ECO:0000256" key="13">
    <source>
        <dbReference type="PROSITE-ProRule" id="PRU00723"/>
    </source>
</evidence>
<keyword evidence="17" id="KW-1185">Reference proteome</keyword>
<dbReference type="KEGG" id="nlo:107222218"/>
<feature type="zinc finger region" description="C3H1-type" evidence="13">
    <location>
        <begin position="721"/>
        <end position="749"/>
    </location>
</feature>
<dbReference type="EC" id="3.6.4.13" evidence="1"/>
<dbReference type="InterPro" id="IPR002999">
    <property type="entry name" value="Tudor"/>
</dbReference>
<dbReference type="GO" id="GO:0051321">
    <property type="term" value="P:meiotic cell cycle"/>
    <property type="evidence" value="ECO:0007669"/>
    <property type="project" value="UniProtKB-KW"/>
</dbReference>
<gene>
    <name evidence="18" type="primary">LOC107222218</name>
</gene>
<evidence type="ECO:0000256" key="10">
    <source>
        <dbReference type="ARBA" id="ARBA00023158"/>
    </source>
</evidence>
<dbReference type="Proteomes" id="UP000829291">
    <property type="component" value="Chromosome 2"/>
</dbReference>
<dbReference type="InterPro" id="IPR027417">
    <property type="entry name" value="P-loop_NTPase"/>
</dbReference>
<dbReference type="GO" id="GO:0042078">
    <property type="term" value="P:germ-line stem cell division"/>
    <property type="evidence" value="ECO:0007669"/>
    <property type="project" value="TreeGrafter"/>
</dbReference>
<dbReference type="SUPFAM" id="SSF52540">
    <property type="entry name" value="P-loop containing nucleoside triphosphate hydrolases"/>
    <property type="match status" value="2"/>
</dbReference>
<dbReference type="PROSITE" id="PS50103">
    <property type="entry name" value="ZF_C3H1"/>
    <property type="match status" value="1"/>
</dbReference>
<evidence type="ECO:0000256" key="3">
    <source>
        <dbReference type="ARBA" id="ARBA00022737"/>
    </source>
</evidence>
<dbReference type="PROSITE" id="PS51192">
    <property type="entry name" value="HELICASE_ATP_BIND_1"/>
    <property type="match status" value="1"/>
</dbReference>
<evidence type="ECO:0000256" key="11">
    <source>
        <dbReference type="ARBA" id="ARBA00023254"/>
    </source>
</evidence>
<dbReference type="InterPro" id="IPR035437">
    <property type="entry name" value="SNase_OB-fold_sf"/>
</dbReference>
<keyword evidence="11" id="KW-0469">Meiosis</keyword>
<dbReference type="CDD" id="cd20435">
    <property type="entry name" value="Tudor_TDRD12_rpt2"/>
    <property type="match status" value="1"/>
</dbReference>
<proteinExistence type="predicted"/>